<dbReference type="InterPro" id="IPR036236">
    <property type="entry name" value="Znf_C2H2_sf"/>
</dbReference>
<dbReference type="PROSITE" id="PS50157">
    <property type="entry name" value="ZINC_FINGER_C2H2_2"/>
    <property type="match status" value="1"/>
</dbReference>
<sequence length="309" mass="35402">MENRRNAIFANAAAVTPARTIWCGTKDWSAAKNPNSTVQSVTKNSDEGVNSGIIVNRNIKSTSLKFEYHRCGHEQFIHGPDSNNDDWNFPVWRSCKREVSIRFSFPELDNSKCNYSALTAQGPEHRFYCNCGRSYRRKADLHFHQRLECGAKGRFYCGCGRSYGRKDVLTRHQKLECGKEPQFKCHLCPYKAKQKFNLRNHLISKHESVYLANDPFSVRSETAKLQSRPGGDACLCDGSILSNPVRKINDFFKYHTLLMLYIWSDGSTAHVESIMRKKAIYRHIKDMNVEKSLSSSALYVPTGRNRSRT</sequence>
<organism evidence="3 4">
    <name type="scientific">Nesidiocoris tenuis</name>
    <dbReference type="NCBI Taxonomy" id="355587"/>
    <lineage>
        <taxon>Eukaryota</taxon>
        <taxon>Metazoa</taxon>
        <taxon>Ecdysozoa</taxon>
        <taxon>Arthropoda</taxon>
        <taxon>Hexapoda</taxon>
        <taxon>Insecta</taxon>
        <taxon>Pterygota</taxon>
        <taxon>Neoptera</taxon>
        <taxon>Paraneoptera</taxon>
        <taxon>Hemiptera</taxon>
        <taxon>Heteroptera</taxon>
        <taxon>Panheteroptera</taxon>
        <taxon>Cimicomorpha</taxon>
        <taxon>Miridae</taxon>
        <taxon>Dicyphina</taxon>
        <taxon>Nesidiocoris</taxon>
    </lineage>
</organism>
<dbReference type="OrthoDB" id="10004641at2759"/>
<name>A0A6H5HB34_9HEMI</name>
<keyword evidence="1" id="KW-0479">Metal-binding</keyword>
<protein>
    <recommendedName>
        <fullName evidence="2">C2H2-type domain-containing protein</fullName>
    </recommendedName>
</protein>
<dbReference type="SUPFAM" id="SSF57667">
    <property type="entry name" value="beta-beta-alpha zinc fingers"/>
    <property type="match status" value="1"/>
</dbReference>
<keyword evidence="4" id="KW-1185">Reference proteome</keyword>
<feature type="domain" description="C2H2-type" evidence="2">
    <location>
        <begin position="147"/>
        <end position="181"/>
    </location>
</feature>
<dbReference type="Gene3D" id="3.30.160.60">
    <property type="entry name" value="Classic Zinc Finger"/>
    <property type="match status" value="1"/>
</dbReference>
<dbReference type="Proteomes" id="UP000479000">
    <property type="component" value="Unassembled WGS sequence"/>
</dbReference>
<keyword evidence="1" id="KW-0863">Zinc-finger</keyword>
<gene>
    <name evidence="3" type="ORF">NTEN_LOCUS19294</name>
</gene>
<accession>A0A6H5HB34</accession>
<evidence type="ECO:0000313" key="4">
    <source>
        <dbReference type="Proteomes" id="UP000479000"/>
    </source>
</evidence>
<evidence type="ECO:0000256" key="1">
    <source>
        <dbReference type="PROSITE-ProRule" id="PRU00042"/>
    </source>
</evidence>
<keyword evidence="1" id="KW-0862">Zinc</keyword>
<dbReference type="InterPro" id="IPR013087">
    <property type="entry name" value="Znf_C2H2_type"/>
</dbReference>
<reference evidence="3 4" key="1">
    <citation type="submission" date="2020-02" db="EMBL/GenBank/DDBJ databases">
        <authorList>
            <person name="Ferguson B K."/>
        </authorList>
    </citation>
    <scope>NUCLEOTIDE SEQUENCE [LARGE SCALE GENOMIC DNA]</scope>
</reference>
<proteinExistence type="predicted"/>
<dbReference type="AlphaFoldDB" id="A0A6H5HB34"/>
<evidence type="ECO:0000259" key="2">
    <source>
        <dbReference type="PROSITE" id="PS50157"/>
    </source>
</evidence>
<evidence type="ECO:0000313" key="3">
    <source>
        <dbReference type="EMBL" id="CAB0014892.1"/>
    </source>
</evidence>
<dbReference type="EMBL" id="CADCXU010028237">
    <property type="protein sequence ID" value="CAB0014892.1"/>
    <property type="molecule type" value="Genomic_DNA"/>
</dbReference>
<dbReference type="GO" id="GO:0008270">
    <property type="term" value="F:zinc ion binding"/>
    <property type="evidence" value="ECO:0007669"/>
    <property type="project" value="UniProtKB-KW"/>
</dbReference>